<organism evidence="4 5">
    <name type="scientific">Aptenodytes patagonicus</name>
    <name type="common">King penguin</name>
    <dbReference type="NCBI Taxonomy" id="9234"/>
    <lineage>
        <taxon>Eukaryota</taxon>
        <taxon>Metazoa</taxon>
        <taxon>Chordata</taxon>
        <taxon>Craniata</taxon>
        <taxon>Vertebrata</taxon>
        <taxon>Euteleostomi</taxon>
        <taxon>Archelosauria</taxon>
        <taxon>Archosauria</taxon>
        <taxon>Dinosauria</taxon>
        <taxon>Saurischia</taxon>
        <taxon>Theropoda</taxon>
        <taxon>Coelurosauria</taxon>
        <taxon>Aves</taxon>
        <taxon>Neognathae</taxon>
        <taxon>Neoaves</taxon>
        <taxon>Aequornithes</taxon>
        <taxon>Sphenisciformes</taxon>
        <taxon>Spheniscidae</taxon>
        <taxon>Aptenodytes</taxon>
    </lineage>
</organism>
<dbReference type="SUPFAM" id="SSF56672">
    <property type="entry name" value="DNA/RNA polymerases"/>
    <property type="match status" value="1"/>
</dbReference>
<dbReference type="EC" id="3.1.26.4" evidence="2"/>
<dbReference type="GO" id="GO:0004523">
    <property type="term" value="F:RNA-DNA hybrid ribonuclease activity"/>
    <property type="evidence" value="ECO:0007669"/>
    <property type="project" value="UniProtKB-EC"/>
</dbReference>
<evidence type="ECO:0000256" key="2">
    <source>
        <dbReference type="ARBA" id="ARBA00012180"/>
    </source>
</evidence>
<comment type="caution">
    <text evidence="4">The sequence shown here is derived from an EMBL/GenBank/DDBJ whole genome shotgun (WGS) entry which is preliminary data.</text>
</comment>
<dbReference type="Gene3D" id="3.30.70.270">
    <property type="match status" value="1"/>
</dbReference>
<dbReference type="Proteomes" id="UP000751161">
    <property type="component" value="Unassembled WGS sequence"/>
</dbReference>
<dbReference type="Pfam" id="PF00078">
    <property type="entry name" value="RVT_1"/>
    <property type="match status" value="1"/>
</dbReference>
<feature type="non-terminal residue" evidence="4">
    <location>
        <position position="1"/>
    </location>
</feature>
<evidence type="ECO:0000313" key="5">
    <source>
        <dbReference type="Proteomes" id="UP000751161"/>
    </source>
</evidence>
<dbReference type="PROSITE" id="PS50878">
    <property type="entry name" value="RT_POL"/>
    <property type="match status" value="1"/>
</dbReference>
<evidence type="ECO:0000313" key="4">
    <source>
        <dbReference type="EMBL" id="KAF1668395.1"/>
    </source>
</evidence>
<evidence type="ECO:0000256" key="1">
    <source>
        <dbReference type="ARBA" id="ARBA00010879"/>
    </source>
</evidence>
<keyword evidence="5" id="KW-1185">Reference proteome</keyword>
<proteinExistence type="inferred from homology"/>
<sequence length="62" mass="6767">PTAGQPASVAFTWKGQQPTWTRLPHGFTGSPTIFSRLLKDGLKDILLPEGSILVQYVDDLSL</sequence>
<accession>A0A8J4PI65</accession>
<dbReference type="Gene3D" id="3.10.10.10">
    <property type="entry name" value="HIV Type 1 Reverse Transcriptase, subunit A, domain 1"/>
    <property type="match status" value="1"/>
</dbReference>
<gene>
    <name evidence="4" type="ORF">FQA23_0004140</name>
</gene>
<dbReference type="AlphaFoldDB" id="A0A8J4PI65"/>
<feature type="non-terminal residue" evidence="4">
    <location>
        <position position="62"/>
    </location>
</feature>
<protein>
    <recommendedName>
        <fullName evidence="2">ribonuclease H</fullName>
        <ecNumber evidence="2">3.1.26.4</ecNumber>
    </recommendedName>
</protein>
<feature type="domain" description="Reverse transcriptase" evidence="3">
    <location>
        <begin position="1"/>
        <end position="62"/>
    </location>
</feature>
<reference evidence="4" key="1">
    <citation type="journal article" date="2019" name="Gigascience">
        <title>High-coverage genomes to elucidate the evolution of penguins.</title>
        <authorList>
            <person name="Pan H."/>
            <person name="Cole T.L."/>
            <person name="Bi X."/>
            <person name="Fang M."/>
            <person name="Zhou C."/>
            <person name="Yang Z."/>
            <person name="Ksepka D.T."/>
            <person name="Hart T."/>
            <person name="Bouzat J.L."/>
            <person name="Argilla L.S."/>
            <person name="Bertelsen M.F."/>
            <person name="Boersma P.D."/>
            <person name="Bost C.A."/>
            <person name="Cherel Y."/>
            <person name="Dann P."/>
            <person name="Fiddaman S.R."/>
            <person name="Howard P."/>
            <person name="Labuschagne K."/>
            <person name="Mattern T."/>
            <person name="Miller G."/>
            <person name="Parker P."/>
            <person name="Phillips R.A."/>
            <person name="Quillfeldt P."/>
            <person name="Ryan P.G."/>
            <person name="Taylor H."/>
            <person name="Thompson D.R."/>
            <person name="Young M.J."/>
            <person name="Ellegaard M.R."/>
            <person name="Gilbert M.T.P."/>
            <person name="Sinding M.S."/>
            <person name="Pacheco G."/>
            <person name="Shepherd L.D."/>
            <person name="Tennyson A.J.D."/>
            <person name="Grosser S."/>
            <person name="Kay E."/>
            <person name="Nupen L.J."/>
            <person name="Ellenberg U."/>
            <person name="Houston D.M."/>
            <person name="Reeve A.H."/>
            <person name="Johnson K."/>
            <person name="Masello J.F."/>
            <person name="Stracke T."/>
            <person name="McKinlay B."/>
            <person name="Borboroglu P.G."/>
            <person name="Zhang D.X."/>
            <person name="Zhang G."/>
        </authorList>
    </citation>
    <scope>NUCLEOTIDE SEQUENCE</scope>
    <source>
        <strain evidence="4">KP FORT 001</strain>
    </source>
</reference>
<dbReference type="InterPro" id="IPR043128">
    <property type="entry name" value="Rev_trsase/Diguanyl_cyclase"/>
</dbReference>
<dbReference type="InterPro" id="IPR000477">
    <property type="entry name" value="RT_dom"/>
</dbReference>
<dbReference type="EMBL" id="VULM01000904">
    <property type="protein sequence ID" value="KAF1668395.1"/>
    <property type="molecule type" value="Genomic_DNA"/>
</dbReference>
<evidence type="ECO:0000259" key="3">
    <source>
        <dbReference type="PROSITE" id="PS50878"/>
    </source>
</evidence>
<dbReference type="InterPro" id="IPR043502">
    <property type="entry name" value="DNA/RNA_pol_sf"/>
</dbReference>
<comment type="similarity">
    <text evidence="1">Belongs to the beta type-B retroviral polymerase family. HERV class-II K(HML-2) pol subfamily.</text>
</comment>
<name>A0A8J4PI65_APTPA</name>